<reference evidence="3 4" key="1">
    <citation type="submission" date="2021-08" db="EMBL/GenBank/DDBJ databases">
        <title>Nocardioides bacterium WL0053 sp. nov., isolated from the sediment.</title>
        <authorList>
            <person name="Wang L."/>
            <person name="Zhang D."/>
            <person name="Zhang A."/>
        </authorList>
    </citation>
    <scope>NUCLEOTIDE SEQUENCE [LARGE SCALE GENOMIC DNA]</scope>
    <source>
        <strain evidence="3 4">WL0053</strain>
    </source>
</reference>
<feature type="transmembrane region" description="Helical" evidence="2">
    <location>
        <begin position="201"/>
        <end position="225"/>
    </location>
</feature>
<feature type="region of interest" description="Disordered" evidence="1">
    <location>
        <begin position="1"/>
        <end position="27"/>
    </location>
</feature>
<keyword evidence="4" id="KW-1185">Reference proteome</keyword>
<proteinExistence type="predicted"/>
<gene>
    <name evidence="3" type="ORF">K1X13_10400</name>
</gene>
<evidence type="ECO:0000313" key="3">
    <source>
        <dbReference type="EMBL" id="MBY9075227.1"/>
    </source>
</evidence>
<keyword evidence="2" id="KW-0472">Membrane</keyword>
<evidence type="ECO:0000256" key="1">
    <source>
        <dbReference type="SAM" id="MobiDB-lite"/>
    </source>
</evidence>
<accession>A0ABS7RJK3</accession>
<protein>
    <submittedName>
        <fullName evidence="3">Bax inhibitor-1/YccA family protein</fullName>
    </submittedName>
</protein>
<feature type="transmembrane region" description="Helical" evidence="2">
    <location>
        <begin position="174"/>
        <end position="195"/>
    </location>
</feature>
<dbReference type="PANTHER" id="PTHR41282">
    <property type="entry name" value="CONSERVED TRANSMEMBRANE PROTEIN-RELATED"/>
    <property type="match status" value="1"/>
</dbReference>
<feature type="transmembrane region" description="Helical" evidence="2">
    <location>
        <begin position="114"/>
        <end position="134"/>
    </location>
</feature>
<feature type="transmembrane region" description="Helical" evidence="2">
    <location>
        <begin position="65"/>
        <end position="82"/>
    </location>
</feature>
<dbReference type="RefSeq" id="WP_221025001.1">
    <property type="nucleotide sequence ID" value="NZ_JAIEZQ010000002.1"/>
</dbReference>
<dbReference type="PIRSF" id="PIRSF009160">
    <property type="entry name" value="UCP009160"/>
    <property type="match status" value="1"/>
</dbReference>
<dbReference type="EMBL" id="JAIEZQ010000002">
    <property type="protein sequence ID" value="MBY9075227.1"/>
    <property type="molecule type" value="Genomic_DNA"/>
</dbReference>
<dbReference type="Pfam" id="PF12811">
    <property type="entry name" value="BaxI_1"/>
    <property type="match status" value="1"/>
</dbReference>
<feature type="transmembrane region" description="Helical" evidence="2">
    <location>
        <begin position="88"/>
        <end position="107"/>
    </location>
</feature>
<name>A0ABS7RJK3_9ACTN</name>
<comment type="caution">
    <text evidence="3">The sequence shown here is derived from an EMBL/GenBank/DDBJ whole genome shotgun (WGS) entry which is preliminary data.</text>
</comment>
<keyword evidence="2" id="KW-1133">Transmembrane helix</keyword>
<dbReference type="Proteomes" id="UP000754710">
    <property type="component" value="Unassembled WGS sequence"/>
</dbReference>
<dbReference type="PANTHER" id="PTHR41282:SF1">
    <property type="entry name" value="CONSERVED TRANSMEMBRANE PROTEIN-RELATED"/>
    <property type="match status" value="1"/>
</dbReference>
<evidence type="ECO:0000313" key="4">
    <source>
        <dbReference type="Proteomes" id="UP000754710"/>
    </source>
</evidence>
<dbReference type="InterPro" id="IPR010539">
    <property type="entry name" value="BaxI_1-like"/>
</dbReference>
<feature type="transmembrane region" description="Helical" evidence="2">
    <location>
        <begin position="246"/>
        <end position="268"/>
    </location>
</feature>
<sequence length="272" mass="28637">MQSSNPVFARSEGFNGRRTSQSGVTYPGYTDSSAWGTGSSQAPETYAPVRPTAPMTIDSVVQKTGITLGLVVLTAALTWVFVPPAMLGMAWMGGAFAGLGLGLVLSFKRVVSPALVLAYAVAEGLFIGAMSKTFESMWDGVVVGAVVGTVAAVAGTLAAYKFFNISVSPKFRKFVVAAMFGFVALVLMDFVLGLFGNAIGLNGFGGLGLVMSVVGLGLGVLMLILDFDFVERGIAARLPEIESWRAAFGLTVTIIWIYIEILRILAILRGND</sequence>
<evidence type="ECO:0000256" key="2">
    <source>
        <dbReference type="SAM" id="Phobius"/>
    </source>
</evidence>
<keyword evidence="2" id="KW-0812">Transmembrane</keyword>
<feature type="transmembrane region" description="Helical" evidence="2">
    <location>
        <begin position="140"/>
        <end position="162"/>
    </location>
</feature>
<feature type="compositionally biased region" description="Polar residues" evidence="1">
    <location>
        <begin position="17"/>
        <end position="27"/>
    </location>
</feature>
<organism evidence="3 4">
    <name type="scientific">Nocardioides jiangsuensis</name>
    <dbReference type="NCBI Taxonomy" id="2866161"/>
    <lineage>
        <taxon>Bacteria</taxon>
        <taxon>Bacillati</taxon>
        <taxon>Actinomycetota</taxon>
        <taxon>Actinomycetes</taxon>
        <taxon>Propionibacteriales</taxon>
        <taxon>Nocardioidaceae</taxon>
        <taxon>Nocardioides</taxon>
    </lineage>
</organism>